<evidence type="ECO:0000313" key="1">
    <source>
        <dbReference type="EMBL" id="GIY17048.1"/>
    </source>
</evidence>
<reference evidence="1 2" key="1">
    <citation type="submission" date="2021-06" db="EMBL/GenBank/DDBJ databases">
        <title>Caerostris darwini draft genome.</title>
        <authorList>
            <person name="Kono N."/>
            <person name="Arakawa K."/>
        </authorList>
    </citation>
    <scope>NUCLEOTIDE SEQUENCE [LARGE SCALE GENOMIC DNA]</scope>
</reference>
<keyword evidence="2" id="KW-1185">Reference proteome</keyword>
<dbReference type="Proteomes" id="UP001054837">
    <property type="component" value="Unassembled WGS sequence"/>
</dbReference>
<gene>
    <name evidence="1" type="ORF">CDAR_77031</name>
</gene>
<accession>A0AAV4R429</accession>
<comment type="caution">
    <text evidence="1">The sequence shown here is derived from an EMBL/GenBank/DDBJ whole genome shotgun (WGS) entry which is preliminary data.</text>
</comment>
<dbReference type="AlphaFoldDB" id="A0AAV4R429"/>
<evidence type="ECO:0000313" key="2">
    <source>
        <dbReference type="Proteomes" id="UP001054837"/>
    </source>
</evidence>
<dbReference type="EMBL" id="BPLQ01005770">
    <property type="protein sequence ID" value="GIY17048.1"/>
    <property type="molecule type" value="Genomic_DNA"/>
</dbReference>
<sequence length="144" mass="16036">MPGDVGLACCKTFHHQKRKKTRKRRSLFSGEGMRPDCWQSENPSLLYLLLERGSAPAPTAIEAGEYDHPWARGTFWRSLHLEGGGGKSNLNSSAYNYLQRGNKKSQISTIHTKRIIRFGGKSGAIENVKGKFYEGNKRVNGAAL</sequence>
<protein>
    <submittedName>
        <fullName evidence="1">Uncharacterized protein</fullName>
    </submittedName>
</protein>
<organism evidence="1 2">
    <name type="scientific">Caerostris darwini</name>
    <dbReference type="NCBI Taxonomy" id="1538125"/>
    <lineage>
        <taxon>Eukaryota</taxon>
        <taxon>Metazoa</taxon>
        <taxon>Ecdysozoa</taxon>
        <taxon>Arthropoda</taxon>
        <taxon>Chelicerata</taxon>
        <taxon>Arachnida</taxon>
        <taxon>Araneae</taxon>
        <taxon>Araneomorphae</taxon>
        <taxon>Entelegynae</taxon>
        <taxon>Araneoidea</taxon>
        <taxon>Araneidae</taxon>
        <taxon>Caerostris</taxon>
    </lineage>
</organism>
<name>A0AAV4R429_9ARAC</name>
<proteinExistence type="predicted"/>